<protein>
    <recommendedName>
        <fullName evidence="1">DUF1883 domain-containing protein</fullName>
    </recommendedName>
</protein>
<sequence>MTEYLHKEVNLEDKDMVEVRLKHRANVMLLDSANYGKYKSNKNFHYFGGYAITSPIRIPAPHSGVWHVVLDLGGESGTIEYSVLVIKHKDQ</sequence>
<accession>A0A1F7RTH4</accession>
<dbReference type="InterPro" id="IPR015073">
    <property type="entry name" value="DUF1883"/>
</dbReference>
<gene>
    <name evidence="2" type="ORF">A2161_12150</name>
</gene>
<evidence type="ECO:0000313" key="2">
    <source>
        <dbReference type="EMBL" id="OGL44865.1"/>
    </source>
</evidence>
<reference evidence="2 3" key="1">
    <citation type="journal article" date="2016" name="Nat. Commun.">
        <title>Thousands of microbial genomes shed light on interconnected biogeochemical processes in an aquifer system.</title>
        <authorList>
            <person name="Anantharaman K."/>
            <person name="Brown C.T."/>
            <person name="Hug L.A."/>
            <person name="Sharon I."/>
            <person name="Castelle C.J."/>
            <person name="Probst A.J."/>
            <person name="Thomas B.C."/>
            <person name="Singh A."/>
            <person name="Wilkins M.J."/>
            <person name="Karaoz U."/>
            <person name="Brodie E.L."/>
            <person name="Williams K.H."/>
            <person name="Hubbard S.S."/>
            <person name="Banfield J.F."/>
        </authorList>
    </citation>
    <scope>NUCLEOTIDE SEQUENCE [LARGE SCALE GENOMIC DNA]</scope>
</reference>
<dbReference type="InterPro" id="IPR036488">
    <property type="entry name" value="DUF1883-like_sf"/>
</dbReference>
<organism evidence="2 3">
    <name type="scientific">Candidatus Schekmanbacteria bacterium RBG_13_48_7</name>
    <dbReference type="NCBI Taxonomy" id="1817878"/>
    <lineage>
        <taxon>Bacteria</taxon>
        <taxon>Candidatus Schekmaniibacteriota</taxon>
    </lineage>
</organism>
<dbReference type="AlphaFoldDB" id="A0A1F7RTH4"/>
<dbReference type="Gene3D" id="4.10.1210.10">
    <property type="entry name" value="Atu1913-like"/>
    <property type="match status" value="1"/>
</dbReference>
<proteinExistence type="predicted"/>
<dbReference type="SUPFAM" id="SSF141099">
    <property type="entry name" value="Atu1913-like"/>
    <property type="match status" value="1"/>
</dbReference>
<evidence type="ECO:0000313" key="3">
    <source>
        <dbReference type="Proteomes" id="UP000179266"/>
    </source>
</evidence>
<name>A0A1F7RTH4_9BACT</name>
<dbReference type="Pfam" id="PF08980">
    <property type="entry name" value="DUF1883"/>
    <property type="match status" value="1"/>
</dbReference>
<evidence type="ECO:0000259" key="1">
    <source>
        <dbReference type="Pfam" id="PF08980"/>
    </source>
</evidence>
<feature type="domain" description="DUF1883" evidence="1">
    <location>
        <begin position="4"/>
        <end position="87"/>
    </location>
</feature>
<comment type="caution">
    <text evidence="2">The sequence shown here is derived from an EMBL/GenBank/DDBJ whole genome shotgun (WGS) entry which is preliminary data.</text>
</comment>
<dbReference type="Proteomes" id="UP000179266">
    <property type="component" value="Unassembled WGS sequence"/>
</dbReference>
<dbReference type="EMBL" id="MGDD01000201">
    <property type="protein sequence ID" value="OGL44865.1"/>
    <property type="molecule type" value="Genomic_DNA"/>
</dbReference>